<comment type="caution">
    <text evidence="1">The sequence shown here is derived from an EMBL/GenBank/DDBJ whole genome shotgun (WGS) entry which is preliminary data.</text>
</comment>
<name>A0A2H0V3Z0_9BACT</name>
<protein>
    <recommendedName>
        <fullName evidence="3">Type II secretion system protein</fullName>
    </recommendedName>
</protein>
<sequence>MITVLIVGMAGAAIAVSVLLRGISMTKNSIIISQSVQAKAYADTCAEEALERVRKNSTYTGTAAINFSSDSCSYTVTNTGGTARQIDSTGTVNTLVRDVQVLLTDVDPITVSDWQEVTN</sequence>
<evidence type="ECO:0000313" key="1">
    <source>
        <dbReference type="EMBL" id="PIR93806.1"/>
    </source>
</evidence>
<dbReference type="EMBL" id="PFAP01000035">
    <property type="protein sequence ID" value="PIR93806.1"/>
    <property type="molecule type" value="Genomic_DNA"/>
</dbReference>
<reference evidence="2" key="1">
    <citation type="submission" date="2017-09" db="EMBL/GenBank/DDBJ databases">
        <title>Depth-based differentiation of microbial function through sediment-hosted aquifers and enrichment of novel symbionts in the deep terrestrial subsurface.</title>
        <authorList>
            <person name="Probst A.J."/>
            <person name="Ladd B."/>
            <person name="Jarett J.K."/>
            <person name="Geller-Mcgrath D.E."/>
            <person name="Sieber C.M.K."/>
            <person name="Emerson J.B."/>
            <person name="Anantharaman K."/>
            <person name="Thomas B.C."/>
            <person name="Malmstrom R."/>
            <person name="Stieglmeier M."/>
            <person name="Klingl A."/>
            <person name="Woyke T."/>
            <person name="Ryan C.M."/>
            <person name="Banfield J.F."/>
        </authorList>
    </citation>
    <scope>NUCLEOTIDE SEQUENCE [LARGE SCALE GENOMIC DNA]</scope>
</reference>
<gene>
    <name evidence="1" type="ORF">COT97_04600</name>
</gene>
<evidence type="ECO:0008006" key="3">
    <source>
        <dbReference type="Google" id="ProtNLM"/>
    </source>
</evidence>
<accession>A0A2H0V3Z0</accession>
<proteinExistence type="predicted"/>
<organism evidence="1 2">
    <name type="scientific">Candidatus Falkowbacteria bacterium CG10_big_fil_rev_8_21_14_0_10_39_11</name>
    <dbReference type="NCBI Taxonomy" id="1974565"/>
    <lineage>
        <taxon>Bacteria</taxon>
        <taxon>Candidatus Falkowiibacteriota</taxon>
    </lineage>
</organism>
<dbReference type="AlphaFoldDB" id="A0A2H0V3Z0"/>
<dbReference type="Proteomes" id="UP000229901">
    <property type="component" value="Unassembled WGS sequence"/>
</dbReference>
<evidence type="ECO:0000313" key="2">
    <source>
        <dbReference type="Proteomes" id="UP000229901"/>
    </source>
</evidence>